<keyword evidence="1" id="KW-0433">Leucine-rich repeat</keyword>
<dbReference type="PANTHER" id="PTHR11375:SF0">
    <property type="entry name" value="ACIDIC LEUCINE-RICH NUCLEAR PHOSPHOPROTEIN 32 FAMILY MEMBER A"/>
    <property type="match status" value="1"/>
</dbReference>
<feature type="compositionally biased region" description="Acidic residues" evidence="4">
    <location>
        <begin position="490"/>
        <end position="504"/>
    </location>
</feature>
<gene>
    <name evidence="5" type="ORF">ZIOFF_020849</name>
</gene>
<feature type="compositionally biased region" description="Acidic residues" evidence="4">
    <location>
        <begin position="279"/>
        <end position="294"/>
    </location>
</feature>
<protein>
    <recommendedName>
        <fullName evidence="7">Acidic leucine-rich nuclear phosphoprotein 32-related protein</fullName>
    </recommendedName>
</protein>
<dbReference type="GO" id="GO:0005634">
    <property type="term" value="C:nucleus"/>
    <property type="evidence" value="ECO:0007669"/>
    <property type="project" value="TreeGrafter"/>
</dbReference>
<evidence type="ECO:0000256" key="1">
    <source>
        <dbReference type="ARBA" id="ARBA00022614"/>
    </source>
</evidence>
<reference evidence="5 6" key="1">
    <citation type="submission" date="2020-08" db="EMBL/GenBank/DDBJ databases">
        <title>Plant Genome Project.</title>
        <authorList>
            <person name="Zhang R.-G."/>
        </authorList>
    </citation>
    <scope>NUCLEOTIDE SEQUENCE [LARGE SCALE GENOMIC DNA]</scope>
    <source>
        <tissue evidence="5">Rhizome</tissue>
    </source>
</reference>
<dbReference type="PROSITE" id="PS51450">
    <property type="entry name" value="LRR"/>
    <property type="match status" value="1"/>
</dbReference>
<name>A0A8J5LG27_ZINOF</name>
<dbReference type="Proteomes" id="UP000734854">
    <property type="component" value="Unassembled WGS sequence"/>
</dbReference>
<dbReference type="InterPro" id="IPR032675">
    <property type="entry name" value="LRR_dom_sf"/>
</dbReference>
<feature type="compositionally biased region" description="Acidic residues" evidence="4">
    <location>
        <begin position="328"/>
        <end position="363"/>
    </location>
</feature>
<evidence type="ECO:0000313" key="6">
    <source>
        <dbReference type="Proteomes" id="UP000734854"/>
    </source>
</evidence>
<dbReference type="FunFam" id="3.80.10.10:FF:000131">
    <property type="entry name" value="acidic leucine-rich nuclear phosphoprotein 32-related protein-like"/>
    <property type="match status" value="1"/>
</dbReference>
<evidence type="ECO:0000256" key="2">
    <source>
        <dbReference type="ARBA" id="ARBA00022737"/>
    </source>
</evidence>
<feature type="compositionally biased region" description="Acidic residues" evidence="4">
    <location>
        <begin position="533"/>
        <end position="542"/>
    </location>
</feature>
<feature type="compositionally biased region" description="Polar residues" evidence="4">
    <location>
        <begin position="510"/>
        <end position="525"/>
    </location>
</feature>
<comment type="caution">
    <text evidence="5">The sequence shown here is derived from an EMBL/GenBank/DDBJ whole genome shotgun (WGS) entry which is preliminary data.</text>
</comment>
<feature type="compositionally biased region" description="Acidic residues" evidence="4">
    <location>
        <begin position="431"/>
        <end position="469"/>
    </location>
</feature>
<evidence type="ECO:0000256" key="3">
    <source>
        <dbReference type="ARBA" id="ARBA00025777"/>
    </source>
</evidence>
<proteinExistence type="inferred from homology"/>
<dbReference type="GO" id="GO:0042393">
    <property type="term" value="F:histone binding"/>
    <property type="evidence" value="ECO:0007669"/>
    <property type="project" value="TreeGrafter"/>
</dbReference>
<keyword evidence="2" id="KW-0677">Repeat</keyword>
<evidence type="ECO:0000256" key="4">
    <source>
        <dbReference type="SAM" id="MobiDB-lite"/>
    </source>
</evidence>
<dbReference type="Pfam" id="PF14580">
    <property type="entry name" value="LRR_9"/>
    <property type="match status" value="1"/>
</dbReference>
<dbReference type="SUPFAM" id="SSF52058">
    <property type="entry name" value="L domain-like"/>
    <property type="match status" value="1"/>
</dbReference>
<comment type="similarity">
    <text evidence="3">Belongs to the ANP32 family.</text>
</comment>
<accession>A0A8J5LG27</accession>
<feature type="compositionally biased region" description="Acidic residues" evidence="4">
    <location>
        <begin position="371"/>
        <end position="410"/>
    </location>
</feature>
<organism evidence="5 6">
    <name type="scientific">Zingiber officinale</name>
    <name type="common">Ginger</name>
    <name type="synonym">Amomum zingiber</name>
    <dbReference type="NCBI Taxonomy" id="94328"/>
    <lineage>
        <taxon>Eukaryota</taxon>
        <taxon>Viridiplantae</taxon>
        <taxon>Streptophyta</taxon>
        <taxon>Embryophyta</taxon>
        <taxon>Tracheophyta</taxon>
        <taxon>Spermatophyta</taxon>
        <taxon>Magnoliopsida</taxon>
        <taxon>Liliopsida</taxon>
        <taxon>Zingiberales</taxon>
        <taxon>Zingiberaceae</taxon>
        <taxon>Zingiber</taxon>
    </lineage>
</organism>
<sequence>MQANGAASLLCFLRAEGLGAHGKSTDVKVDENEMTKMGREGLGSVVLQPNTMTAVNSVRKLCVQVCMDEAWERAVEAAIGAQAESSSSASPPRSLTLDGSVKCLHGRLPPPEILERYQSLEVLSIANIGVSSLEKFPRLQNLQRLILSDNRIGGGLEFLVEAGMDSLRDLDLSNNRIQFLEDLSPLAQLRLVSLDLYECPVTRVKDYRSRVFGMIRTLKYLDKLDADENERPESDEEEEEEEEEEDEEEDPGSGEVDGEEHAERLMNGVASNTTHAVVDADEEEESDAEEEDTETGMGTDANGLERGYHASNGFRVAPIRAASVEREEGQDEEEDVDEYDEEDDLGEEIDAEEEEEEEEEDDVVEVHDIRDSEEEDEDGVDEGEEELDEEDEDGDVEEDQDIPDDEDDGEPGSSGRFINGEGEIDGHEQGEGDEDENGEIGQEDEQDVDDDRFSEEGDGEDEFEDDDNGGEYLVQQIPQPLVVDTAGSDTFEEDEDDEVDNDDDGKEHLQVNNKCSPRHASSSQPNKRRRDDDNGDEESEEEQQQRPKHHHP</sequence>
<evidence type="ECO:0008006" key="7">
    <source>
        <dbReference type="Google" id="ProtNLM"/>
    </source>
</evidence>
<dbReference type="PANTHER" id="PTHR11375">
    <property type="entry name" value="ACIDIC LEUCINE-RICH NUCLEAR PHOSPHOPROTEIN 32"/>
    <property type="match status" value="1"/>
</dbReference>
<evidence type="ECO:0000313" key="5">
    <source>
        <dbReference type="EMBL" id="KAG6517457.1"/>
    </source>
</evidence>
<dbReference type="AlphaFoldDB" id="A0A8J5LG27"/>
<dbReference type="EMBL" id="JACMSC010000006">
    <property type="protein sequence ID" value="KAG6517457.1"/>
    <property type="molecule type" value="Genomic_DNA"/>
</dbReference>
<feature type="region of interest" description="Disordered" evidence="4">
    <location>
        <begin position="226"/>
        <end position="552"/>
    </location>
</feature>
<dbReference type="InterPro" id="IPR001611">
    <property type="entry name" value="Leu-rich_rpt"/>
</dbReference>
<dbReference type="Gene3D" id="3.80.10.10">
    <property type="entry name" value="Ribonuclease Inhibitor"/>
    <property type="match status" value="1"/>
</dbReference>
<dbReference type="InterPro" id="IPR045081">
    <property type="entry name" value="AN32"/>
</dbReference>
<keyword evidence="6" id="KW-1185">Reference proteome</keyword>
<feature type="compositionally biased region" description="Acidic residues" evidence="4">
    <location>
        <begin position="233"/>
        <end position="258"/>
    </location>
</feature>